<organism evidence="1 2">
    <name type="scientific">Actinophytocola algeriensis</name>
    <dbReference type="NCBI Taxonomy" id="1768010"/>
    <lineage>
        <taxon>Bacteria</taxon>
        <taxon>Bacillati</taxon>
        <taxon>Actinomycetota</taxon>
        <taxon>Actinomycetes</taxon>
        <taxon>Pseudonocardiales</taxon>
        <taxon>Pseudonocardiaceae</taxon>
    </lineage>
</organism>
<dbReference type="RefSeq" id="WP_184814611.1">
    <property type="nucleotide sequence ID" value="NZ_JACHJQ010000007.1"/>
</dbReference>
<dbReference type="GO" id="GO:0000150">
    <property type="term" value="F:DNA strand exchange activity"/>
    <property type="evidence" value="ECO:0007669"/>
    <property type="project" value="InterPro"/>
</dbReference>
<dbReference type="Gene3D" id="3.40.50.1390">
    <property type="entry name" value="Resolvase, N-terminal catalytic domain"/>
    <property type="match status" value="1"/>
</dbReference>
<sequence length="131" mass="14446">MQQDWRSEQPSLVYGYFCLEEQDEAQVATWSRDITDFCLASGYRLGSIFIDRGVSPGNFARGGFVELLAALRLPEAFGVVVPTLAQLSTDTLIQQVLVQMVQLTDKQLFVSQQVNGSDPDVFASDGRDPAP</sequence>
<dbReference type="EMBL" id="JACHJQ010000007">
    <property type="protein sequence ID" value="MBB4910587.1"/>
    <property type="molecule type" value="Genomic_DNA"/>
</dbReference>
<evidence type="ECO:0000313" key="2">
    <source>
        <dbReference type="Proteomes" id="UP000520767"/>
    </source>
</evidence>
<dbReference type="InterPro" id="IPR036162">
    <property type="entry name" value="Resolvase-like_N_sf"/>
</dbReference>
<reference evidence="1 2" key="1">
    <citation type="submission" date="2020-08" db="EMBL/GenBank/DDBJ databases">
        <title>Genomic Encyclopedia of Type Strains, Phase III (KMG-III): the genomes of soil and plant-associated and newly described type strains.</title>
        <authorList>
            <person name="Whitman W."/>
        </authorList>
    </citation>
    <scope>NUCLEOTIDE SEQUENCE [LARGE SCALE GENOMIC DNA]</scope>
    <source>
        <strain evidence="1 2">CECT 8960</strain>
    </source>
</reference>
<evidence type="ECO:0008006" key="3">
    <source>
        <dbReference type="Google" id="ProtNLM"/>
    </source>
</evidence>
<proteinExistence type="predicted"/>
<gene>
    <name evidence="1" type="ORF">FHR82_006845</name>
</gene>
<dbReference type="GO" id="GO:0003677">
    <property type="term" value="F:DNA binding"/>
    <property type="evidence" value="ECO:0007669"/>
    <property type="project" value="InterPro"/>
</dbReference>
<dbReference type="Proteomes" id="UP000520767">
    <property type="component" value="Unassembled WGS sequence"/>
</dbReference>
<evidence type="ECO:0000313" key="1">
    <source>
        <dbReference type="EMBL" id="MBB4910587.1"/>
    </source>
</evidence>
<name>A0A7W7VHJ7_9PSEU</name>
<keyword evidence="2" id="KW-1185">Reference proteome</keyword>
<accession>A0A7W7VHJ7</accession>
<dbReference type="AlphaFoldDB" id="A0A7W7VHJ7"/>
<comment type="caution">
    <text evidence="1">The sequence shown here is derived from an EMBL/GenBank/DDBJ whole genome shotgun (WGS) entry which is preliminary data.</text>
</comment>
<protein>
    <recommendedName>
        <fullName evidence="3">Resolvase-like protein</fullName>
    </recommendedName>
</protein>